<dbReference type="GO" id="GO:0006302">
    <property type="term" value="P:double-strand break repair"/>
    <property type="evidence" value="ECO:0007669"/>
    <property type="project" value="TreeGrafter"/>
</dbReference>
<evidence type="ECO:0000256" key="10">
    <source>
        <dbReference type="ARBA" id="ARBA00022932"/>
    </source>
</evidence>
<dbReference type="SUPFAM" id="SSF56672">
    <property type="entry name" value="DNA/RNA polymerases"/>
    <property type="match status" value="1"/>
</dbReference>
<evidence type="ECO:0000256" key="1">
    <source>
        <dbReference type="ARBA" id="ARBA00007705"/>
    </source>
</evidence>
<gene>
    <name evidence="18" type="ORF">Nepgr_026182</name>
</gene>
<dbReference type="GO" id="GO:0006264">
    <property type="term" value="P:mitochondrial DNA replication"/>
    <property type="evidence" value="ECO:0007669"/>
    <property type="project" value="UniProtKB-ARBA"/>
</dbReference>
<organism evidence="18 19">
    <name type="scientific">Nepenthes gracilis</name>
    <name type="common">Slender pitcher plant</name>
    <dbReference type="NCBI Taxonomy" id="150966"/>
    <lineage>
        <taxon>Eukaryota</taxon>
        <taxon>Viridiplantae</taxon>
        <taxon>Streptophyta</taxon>
        <taxon>Embryophyta</taxon>
        <taxon>Tracheophyta</taxon>
        <taxon>Spermatophyta</taxon>
        <taxon>Magnoliopsida</taxon>
        <taxon>eudicotyledons</taxon>
        <taxon>Gunneridae</taxon>
        <taxon>Pentapetalae</taxon>
        <taxon>Caryophyllales</taxon>
        <taxon>Nepenthaceae</taxon>
        <taxon>Nepenthes</taxon>
    </lineage>
</organism>
<evidence type="ECO:0000256" key="13">
    <source>
        <dbReference type="ARBA" id="ARBA00023204"/>
    </source>
</evidence>
<evidence type="ECO:0000256" key="11">
    <source>
        <dbReference type="ARBA" id="ARBA00022946"/>
    </source>
</evidence>
<keyword evidence="6" id="KW-0540">Nuclease</keyword>
<dbReference type="Pfam" id="PF00476">
    <property type="entry name" value="DNA_pol_A"/>
    <property type="match status" value="2"/>
</dbReference>
<comment type="catalytic activity">
    <reaction evidence="14">
        <text>DNA(n) + a 2'-deoxyribonucleoside 5'-triphosphate = DNA(n+1) + diphosphate</text>
        <dbReference type="Rhea" id="RHEA:22508"/>
        <dbReference type="Rhea" id="RHEA-COMP:17339"/>
        <dbReference type="Rhea" id="RHEA-COMP:17340"/>
        <dbReference type="ChEBI" id="CHEBI:33019"/>
        <dbReference type="ChEBI" id="CHEBI:61560"/>
        <dbReference type="ChEBI" id="CHEBI:173112"/>
        <dbReference type="EC" id="2.7.7.7"/>
    </reaction>
</comment>
<evidence type="ECO:0000256" key="7">
    <source>
        <dbReference type="ARBA" id="ARBA00022763"/>
    </source>
</evidence>
<keyword evidence="13" id="KW-0234">DNA repair</keyword>
<dbReference type="EMBL" id="BSYO01000027">
    <property type="protein sequence ID" value="GMH24339.1"/>
    <property type="molecule type" value="Genomic_DNA"/>
</dbReference>
<dbReference type="Gene3D" id="3.30.70.370">
    <property type="match status" value="1"/>
</dbReference>
<dbReference type="AlphaFoldDB" id="A0AAD3T7W2"/>
<dbReference type="PANTHER" id="PTHR10133:SF27">
    <property type="entry name" value="DNA POLYMERASE NU"/>
    <property type="match status" value="1"/>
</dbReference>
<dbReference type="SMART" id="SM00482">
    <property type="entry name" value="POLAc"/>
    <property type="match status" value="1"/>
</dbReference>
<dbReference type="GO" id="GO:0008408">
    <property type="term" value="F:3'-5' exonuclease activity"/>
    <property type="evidence" value="ECO:0007669"/>
    <property type="project" value="InterPro"/>
</dbReference>
<keyword evidence="5" id="KW-0235">DNA replication</keyword>
<comment type="similarity">
    <text evidence="1">Belongs to the DNA polymerase type-A family.</text>
</comment>
<evidence type="ECO:0000256" key="6">
    <source>
        <dbReference type="ARBA" id="ARBA00022722"/>
    </source>
</evidence>
<evidence type="ECO:0000256" key="4">
    <source>
        <dbReference type="ARBA" id="ARBA00022695"/>
    </source>
</evidence>
<feature type="compositionally biased region" description="Basic and acidic residues" evidence="16">
    <location>
        <begin position="131"/>
        <end position="140"/>
    </location>
</feature>
<dbReference type="InterPro" id="IPR002562">
    <property type="entry name" value="3'-5'_exonuclease_dom"/>
</dbReference>
<evidence type="ECO:0000256" key="15">
    <source>
        <dbReference type="ARBA" id="ARBA00079253"/>
    </source>
</evidence>
<dbReference type="GO" id="GO:0003677">
    <property type="term" value="F:DNA binding"/>
    <property type="evidence" value="ECO:0007669"/>
    <property type="project" value="UniProtKB-KW"/>
</dbReference>
<keyword evidence="10" id="KW-0239">DNA-directed DNA polymerase</keyword>
<dbReference type="Gene3D" id="1.10.150.20">
    <property type="entry name" value="5' to 3' exonuclease, C-terminal subdomain"/>
    <property type="match status" value="1"/>
</dbReference>
<dbReference type="GO" id="GO:0005739">
    <property type="term" value="C:mitochondrion"/>
    <property type="evidence" value="ECO:0007669"/>
    <property type="project" value="GOC"/>
</dbReference>
<dbReference type="Pfam" id="PF01612">
    <property type="entry name" value="DNA_pol_A_exo1"/>
    <property type="match status" value="1"/>
</dbReference>
<proteinExistence type="inferred from homology"/>
<keyword evidence="3" id="KW-0808">Transferase</keyword>
<dbReference type="InterPro" id="IPR043502">
    <property type="entry name" value="DNA/RNA_pol_sf"/>
</dbReference>
<keyword evidence="8" id="KW-0378">Hydrolase</keyword>
<keyword evidence="19" id="KW-1185">Reference proteome</keyword>
<dbReference type="GO" id="GO:0003887">
    <property type="term" value="F:DNA-directed DNA polymerase activity"/>
    <property type="evidence" value="ECO:0007669"/>
    <property type="project" value="UniProtKB-KW"/>
</dbReference>
<feature type="region of interest" description="Disordered" evidence="16">
    <location>
        <begin position="126"/>
        <end position="152"/>
    </location>
</feature>
<dbReference type="PANTHER" id="PTHR10133">
    <property type="entry name" value="DNA POLYMERASE I"/>
    <property type="match status" value="1"/>
</dbReference>
<reference evidence="18" key="1">
    <citation type="submission" date="2023-05" db="EMBL/GenBank/DDBJ databases">
        <title>Nepenthes gracilis genome sequencing.</title>
        <authorList>
            <person name="Fukushima K."/>
        </authorList>
    </citation>
    <scope>NUCLEOTIDE SEQUENCE</scope>
    <source>
        <strain evidence="18">SING2019-196</strain>
    </source>
</reference>
<feature type="domain" description="DNA-directed DNA polymerase family A palm" evidence="17">
    <location>
        <begin position="817"/>
        <end position="1048"/>
    </location>
</feature>
<dbReference type="EC" id="2.7.7.7" evidence="2"/>
<dbReference type="CDD" id="cd08640">
    <property type="entry name" value="DNA_pol_A_plastid_like"/>
    <property type="match status" value="1"/>
</dbReference>
<evidence type="ECO:0000256" key="12">
    <source>
        <dbReference type="ARBA" id="ARBA00023125"/>
    </source>
</evidence>
<keyword evidence="4" id="KW-0548">Nucleotidyltransferase</keyword>
<dbReference type="FunFam" id="1.10.150.20:FF:000034">
    <property type="entry name" value="DNA polymerase I"/>
    <property type="match status" value="1"/>
</dbReference>
<comment type="caution">
    <text evidence="18">The sequence shown here is derived from an EMBL/GenBank/DDBJ whole genome shotgun (WGS) entry which is preliminary data.</text>
</comment>
<evidence type="ECO:0000256" key="16">
    <source>
        <dbReference type="SAM" id="MobiDB-lite"/>
    </source>
</evidence>
<dbReference type="SUPFAM" id="SSF53098">
    <property type="entry name" value="Ribonuclease H-like"/>
    <property type="match status" value="1"/>
</dbReference>
<keyword evidence="11" id="KW-0809">Transit peptide</keyword>
<evidence type="ECO:0000256" key="2">
    <source>
        <dbReference type="ARBA" id="ARBA00012417"/>
    </source>
</evidence>
<dbReference type="GO" id="GO:0033259">
    <property type="term" value="P:plastid DNA replication"/>
    <property type="evidence" value="ECO:0007669"/>
    <property type="project" value="UniProtKB-ARBA"/>
</dbReference>
<dbReference type="InterPro" id="IPR001098">
    <property type="entry name" value="DNA-dir_DNA_pol_A_palm_dom"/>
</dbReference>
<evidence type="ECO:0000259" key="17">
    <source>
        <dbReference type="SMART" id="SM00482"/>
    </source>
</evidence>
<keyword evidence="7" id="KW-0227">DNA damage</keyword>
<dbReference type="PRINTS" id="PR00868">
    <property type="entry name" value="DNAPOLI"/>
</dbReference>
<dbReference type="GO" id="GO:0009507">
    <property type="term" value="C:chloroplast"/>
    <property type="evidence" value="ECO:0007669"/>
    <property type="project" value="UniProtKB-ARBA"/>
</dbReference>
<protein>
    <recommendedName>
        <fullName evidence="2">DNA-directed DNA polymerase</fullName>
        <ecNumber evidence="2">2.7.7.7</ecNumber>
    </recommendedName>
    <alternativeName>
        <fullName evidence="15">DNA polymerase PolI-like B</fullName>
    </alternativeName>
</protein>
<sequence length="1088" mass="122088">MGVSSQTTPFNPSPHSFYWVSKDATRSFSSIIPLPSRSCSHSSRATIYRQEVNILQGPYEPSPYNNLSLQLRMYRSTFHTKQRADANRFSYMSWSPPCKHPIQSKSGNPASSFGWNYSKVGQSLVAEEDVPESKDDHLSLDDPTISNSCSRPVVSDSERRDWSLARNIIKKSKIAVSKAFNGVSPSSKIKSLRIGGAPPSQHMNVNYPVHGQTLGWPDEACNKDQACSEKAQDATSKVLHVNGSLLSSSGNKSEMEKQEKQLSKVIPSYNVNEIDEEIVMDADQSCLEPMKDGEEQIICQQKLRTRLCSIYDRVLVVDKISSARNAVSKLMNQYRHLVHACDTEVSRIDVKQETPVDHGEITCFSIYSGEGVDFGNGKSCIWVDVLDGGGKDLLLEFAPFFADSSIKKVWHNYSFDSHIIENYGIKLSGFHADTMHMARLWDSSRRTEGGYSLEALTGDQKLMSRNKLQQDEDLIGKISMKTIFGRRKVKKDGSLGKIITVPPIEELQREDRKPWICYSSLDSISTFKLYESLKYELSTMPWKIDGTTNGYMLDFYANYWRPFGELLMQMETEGMLVDREYLREMENLATAEQQAAAGRFCNWASRYCPDARYMNPRSNVQLRHLFFGGIPNSKNLDECLPNEKTFRVPNVDKVIEEGKKSPTKFRNISLHKIGGTIKTDLYTATGWPSVSGDALRILAGKVSAEYDFGTDAYDFESVDSSETVDEAFNTSAYGTAFAAFGEGREGIEACHAVAALCEVCSIDSLISNFILPLQGSHVAGKNGRVHCSLNINTETGRLSARRPNLQNQPALEKDRYKIRQAFIAAPGKSLIVADYGQLELRILAHLADCKSMKEAFKAGGDFHSRTAMNMYPYISEAVKRKQVLLEWHPLPGQDKPPVPLLKDTFASERRKAKMLNFSIAYGKTPVGLARDWKVSVKEARETVDLWYKDRKEVRKWQEQRKKEAVESSCVYTLLGRARRFPSITCATSQQQRGHIERAAINTPVQGSAADVAMCAMLKLSENKRLNELGWKLLLQVHDEVILEGPTESAEEAKSLVVKCMSKPFKGAHILDVDLVVDAKCAQNWYSAK</sequence>
<dbReference type="FunFam" id="3.30.420.10:FF:000051">
    <property type="entry name" value="DNA polymerase I"/>
    <property type="match status" value="1"/>
</dbReference>
<dbReference type="InterPro" id="IPR012337">
    <property type="entry name" value="RNaseH-like_sf"/>
</dbReference>
<evidence type="ECO:0000313" key="19">
    <source>
        <dbReference type="Proteomes" id="UP001279734"/>
    </source>
</evidence>
<dbReference type="InterPro" id="IPR002298">
    <property type="entry name" value="DNA_polymerase_A"/>
</dbReference>
<name>A0AAD3T7W2_NEPGR</name>
<dbReference type="Proteomes" id="UP001279734">
    <property type="component" value="Unassembled WGS sequence"/>
</dbReference>
<evidence type="ECO:0000256" key="9">
    <source>
        <dbReference type="ARBA" id="ARBA00022839"/>
    </source>
</evidence>
<dbReference type="CDD" id="cd06139">
    <property type="entry name" value="DNA_polA_I_Ecoli_like_exo"/>
    <property type="match status" value="1"/>
</dbReference>
<evidence type="ECO:0000256" key="14">
    <source>
        <dbReference type="ARBA" id="ARBA00049244"/>
    </source>
</evidence>
<dbReference type="InterPro" id="IPR036397">
    <property type="entry name" value="RNaseH_sf"/>
</dbReference>
<keyword evidence="9" id="KW-0269">Exonuclease</keyword>
<keyword evidence="12" id="KW-0238">DNA-binding</keyword>
<evidence type="ECO:0000256" key="5">
    <source>
        <dbReference type="ARBA" id="ARBA00022705"/>
    </source>
</evidence>
<accession>A0AAD3T7W2</accession>
<dbReference type="Gene3D" id="3.30.420.10">
    <property type="entry name" value="Ribonuclease H-like superfamily/Ribonuclease H"/>
    <property type="match status" value="1"/>
</dbReference>
<evidence type="ECO:0000313" key="18">
    <source>
        <dbReference type="EMBL" id="GMH24339.1"/>
    </source>
</evidence>
<evidence type="ECO:0000256" key="8">
    <source>
        <dbReference type="ARBA" id="ARBA00022801"/>
    </source>
</evidence>
<evidence type="ECO:0000256" key="3">
    <source>
        <dbReference type="ARBA" id="ARBA00022679"/>
    </source>
</evidence>